<dbReference type="EMBL" id="QSHO01000003">
    <property type="protein sequence ID" value="RHC19064.1"/>
    <property type="molecule type" value="Genomic_DNA"/>
</dbReference>
<evidence type="ECO:0000313" key="1">
    <source>
        <dbReference type="EMBL" id="RHC19064.1"/>
    </source>
</evidence>
<name>A0A413ZAL2_9FIRM</name>
<gene>
    <name evidence="1" type="ORF">DW856_03975</name>
</gene>
<dbReference type="Proteomes" id="UP000283513">
    <property type="component" value="Unassembled WGS sequence"/>
</dbReference>
<dbReference type="AlphaFoldDB" id="A0A413ZAL2"/>
<protein>
    <submittedName>
        <fullName evidence="1">Uncharacterized protein</fullName>
    </submittedName>
</protein>
<accession>A0A413ZAL2</accession>
<sequence>MGDTINFDYYYGIEAEQFSFYRVPRLLIKDERFKGLSSDAIKSKENKIMTMNQKKALYAFGSPDREATVNRFCTLAELAPDPAVKHFFLAIAKEMNAPTADRWYRCMFFNLRLEMEAYLRYEKAFERIEGGCPAEDCEDGMEYNVEWEDDEYDPDEV</sequence>
<reference evidence="1 2" key="1">
    <citation type="submission" date="2018-08" db="EMBL/GenBank/DDBJ databases">
        <title>A genome reference for cultivated species of the human gut microbiota.</title>
        <authorList>
            <person name="Zou Y."/>
            <person name="Xue W."/>
            <person name="Luo G."/>
        </authorList>
    </citation>
    <scope>NUCLEOTIDE SEQUENCE [LARGE SCALE GENOMIC DNA]</scope>
    <source>
        <strain evidence="1 2">AM37-1AC</strain>
    </source>
</reference>
<dbReference type="RefSeq" id="WP_118597168.1">
    <property type="nucleotide sequence ID" value="NZ_CACRUM010000085.1"/>
</dbReference>
<evidence type="ECO:0000313" key="2">
    <source>
        <dbReference type="Proteomes" id="UP000283513"/>
    </source>
</evidence>
<organism evidence="1 2">
    <name type="scientific">Roseburia intestinalis</name>
    <dbReference type="NCBI Taxonomy" id="166486"/>
    <lineage>
        <taxon>Bacteria</taxon>
        <taxon>Bacillati</taxon>
        <taxon>Bacillota</taxon>
        <taxon>Clostridia</taxon>
        <taxon>Lachnospirales</taxon>
        <taxon>Lachnospiraceae</taxon>
        <taxon>Roseburia</taxon>
    </lineage>
</organism>
<comment type="caution">
    <text evidence="1">The sequence shown here is derived from an EMBL/GenBank/DDBJ whole genome shotgun (WGS) entry which is preliminary data.</text>
</comment>
<proteinExistence type="predicted"/>